<gene>
    <name evidence="1" type="ORF">FRACYDRAFT_182892</name>
</gene>
<dbReference type="Proteomes" id="UP000095751">
    <property type="component" value="Unassembled WGS sequence"/>
</dbReference>
<dbReference type="OrthoDB" id="18529at2759"/>
<protein>
    <recommendedName>
        <fullName evidence="3">MRPL25 domain-containing protein</fullName>
    </recommendedName>
</protein>
<accession>A0A1E7FJM4</accession>
<reference evidence="1 2" key="1">
    <citation type="submission" date="2016-09" db="EMBL/GenBank/DDBJ databases">
        <title>Extensive genetic diversity and differential bi-allelic expression allows diatom success in the polar Southern Ocean.</title>
        <authorList>
            <consortium name="DOE Joint Genome Institute"/>
            <person name="Mock T."/>
            <person name="Otillar R.P."/>
            <person name="Strauss J."/>
            <person name="Dupont C."/>
            <person name="Frickenhaus S."/>
            <person name="Maumus F."/>
            <person name="Mcmullan M."/>
            <person name="Sanges R."/>
            <person name="Schmutz J."/>
            <person name="Toseland A."/>
            <person name="Valas R."/>
            <person name="Veluchamy A."/>
            <person name="Ward B.J."/>
            <person name="Allen A."/>
            <person name="Barry K."/>
            <person name="Falciatore A."/>
            <person name="Ferrante M."/>
            <person name="Fortunato A.E."/>
            <person name="Gloeckner G."/>
            <person name="Gruber A."/>
            <person name="Hipkin R."/>
            <person name="Janech M."/>
            <person name="Kroth P."/>
            <person name="Leese F."/>
            <person name="Lindquist E."/>
            <person name="Lyon B.R."/>
            <person name="Martin J."/>
            <person name="Mayer C."/>
            <person name="Parker M."/>
            <person name="Quesneville H."/>
            <person name="Raymond J."/>
            <person name="Uhlig C."/>
            <person name="Valentin K.U."/>
            <person name="Worden A.Z."/>
            <person name="Armbrust E.V."/>
            <person name="Bowler C."/>
            <person name="Green B."/>
            <person name="Moulton V."/>
            <person name="Van Oosterhout C."/>
            <person name="Grigoriev I."/>
        </authorList>
    </citation>
    <scope>NUCLEOTIDE SEQUENCE [LARGE SCALE GENOMIC DNA]</scope>
    <source>
        <strain evidence="1 2">CCMP1102</strain>
    </source>
</reference>
<evidence type="ECO:0000313" key="2">
    <source>
        <dbReference type="Proteomes" id="UP000095751"/>
    </source>
</evidence>
<proteinExistence type="predicted"/>
<dbReference type="InParanoid" id="A0A1E7FJM4"/>
<dbReference type="KEGG" id="fcy:FRACYDRAFT_182892"/>
<dbReference type="AlphaFoldDB" id="A0A1E7FJM4"/>
<organism evidence="1 2">
    <name type="scientific">Fragilariopsis cylindrus CCMP1102</name>
    <dbReference type="NCBI Taxonomy" id="635003"/>
    <lineage>
        <taxon>Eukaryota</taxon>
        <taxon>Sar</taxon>
        <taxon>Stramenopiles</taxon>
        <taxon>Ochrophyta</taxon>
        <taxon>Bacillariophyta</taxon>
        <taxon>Bacillariophyceae</taxon>
        <taxon>Bacillariophycidae</taxon>
        <taxon>Bacillariales</taxon>
        <taxon>Bacillariaceae</taxon>
        <taxon>Fragilariopsis</taxon>
    </lineage>
</organism>
<dbReference type="EMBL" id="KV784356">
    <property type="protein sequence ID" value="OEU18380.1"/>
    <property type="molecule type" value="Genomic_DNA"/>
</dbReference>
<name>A0A1E7FJM4_9STRA</name>
<keyword evidence="2" id="KW-1185">Reference proteome</keyword>
<evidence type="ECO:0000313" key="1">
    <source>
        <dbReference type="EMBL" id="OEU18380.1"/>
    </source>
</evidence>
<sequence>MRSALRILCQHGEEALKSQKVTTQGSQTFNNHISKLPREVWRKPLISKRVANDIRKVSIIEGSYGTFCTTTGVGWEKQWDIILHSHRYEVNRYGGMRPSKKTARQRNRGERAEKLEANLESAGELIDQYYADREEAKIEDKGFEARVKRMARGSAVGGGK</sequence>
<evidence type="ECO:0008006" key="3">
    <source>
        <dbReference type="Google" id="ProtNLM"/>
    </source>
</evidence>